<evidence type="ECO:0000313" key="3">
    <source>
        <dbReference type="EMBL" id="AMK12596.1"/>
    </source>
</evidence>
<dbReference type="RefSeq" id="WP_066806329.1">
    <property type="nucleotide sequence ID" value="NZ_CP014206.1"/>
</dbReference>
<proteinExistence type="predicted"/>
<name>A0A126QS98_9BACT</name>
<feature type="domain" description="Rhodanese" evidence="2">
    <location>
        <begin position="485"/>
        <end position="579"/>
    </location>
</feature>
<keyword evidence="5" id="KW-1185">Reference proteome</keyword>
<dbReference type="SUPFAM" id="SSF52821">
    <property type="entry name" value="Rhodanese/Cell cycle control phosphatase"/>
    <property type="match status" value="1"/>
</dbReference>
<evidence type="ECO:0000256" key="1">
    <source>
        <dbReference type="SAM" id="Phobius"/>
    </source>
</evidence>
<dbReference type="PROSITE" id="PS50206">
    <property type="entry name" value="RHODANESE_3"/>
    <property type="match status" value="1"/>
</dbReference>
<gene>
    <name evidence="3" type="ORF">AWY79_16535</name>
    <name evidence="4" type="ORF">EDC59_102340</name>
</gene>
<dbReference type="EMBL" id="SOBK01000002">
    <property type="protein sequence ID" value="TDT90907.1"/>
    <property type="molecule type" value="Genomic_DNA"/>
</dbReference>
<keyword evidence="1" id="KW-0812">Transmembrane</keyword>
<evidence type="ECO:0000313" key="5">
    <source>
        <dbReference type="Proteomes" id="UP000055611"/>
    </source>
</evidence>
<feature type="transmembrane region" description="Helical" evidence="1">
    <location>
        <begin position="46"/>
        <end position="65"/>
    </location>
</feature>
<protein>
    <submittedName>
        <fullName evidence="4">Rhodanese-related sulfurtransferase</fullName>
    </submittedName>
</protein>
<dbReference type="CDD" id="cd00158">
    <property type="entry name" value="RHOD"/>
    <property type="match status" value="1"/>
</dbReference>
<dbReference type="OrthoDB" id="9781034at2"/>
<dbReference type="SMART" id="SM00450">
    <property type="entry name" value="RHOD"/>
    <property type="match status" value="1"/>
</dbReference>
<organism evidence="4 6">
    <name type="scientific">Pseudodesulfovibrio indicus</name>
    <dbReference type="NCBI Taxonomy" id="1716143"/>
    <lineage>
        <taxon>Bacteria</taxon>
        <taxon>Pseudomonadati</taxon>
        <taxon>Thermodesulfobacteriota</taxon>
        <taxon>Desulfovibrionia</taxon>
        <taxon>Desulfovibrionales</taxon>
        <taxon>Desulfovibrionaceae</taxon>
    </lineage>
</organism>
<reference evidence="3 5" key="1">
    <citation type="journal article" date="2016" name="Front. Microbiol.">
        <title>Genome Sequence of the Piezophilic, Mesophilic Sulfate-Reducing Bacterium Desulfovibrio indicus J2T.</title>
        <authorList>
            <person name="Cao J."/>
            <person name="Maignien L."/>
            <person name="Shao Z."/>
            <person name="Alain K."/>
            <person name="Jebbar M."/>
        </authorList>
    </citation>
    <scope>NUCLEOTIDE SEQUENCE [LARGE SCALE GENOMIC DNA]</scope>
    <source>
        <strain evidence="3 5">J2</strain>
    </source>
</reference>
<accession>A0A126QS98</accession>
<dbReference type="Proteomes" id="UP000055611">
    <property type="component" value="Chromosome"/>
</dbReference>
<dbReference type="EMBL" id="CP014206">
    <property type="protein sequence ID" value="AMK12596.1"/>
    <property type="molecule type" value="Genomic_DNA"/>
</dbReference>
<dbReference type="KEGG" id="dej:AWY79_16535"/>
<dbReference type="Pfam" id="PF00581">
    <property type="entry name" value="Rhodanese"/>
    <property type="match status" value="1"/>
</dbReference>
<reference evidence="4 6" key="2">
    <citation type="submission" date="2019-03" db="EMBL/GenBank/DDBJ databases">
        <title>Genomic Encyclopedia of Type Strains, Phase IV (KMG-IV): sequencing the most valuable type-strain genomes for metagenomic binning, comparative biology and taxonomic classification.</title>
        <authorList>
            <person name="Goeker M."/>
        </authorList>
    </citation>
    <scope>NUCLEOTIDE SEQUENCE [LARGE SCALE GENOMIC DNA]</scope>
    <source>
        <strain evidence="4 6">DSM 101483</strain>
    </source>
</reference>
<evidence type="ECO:0000313" key="6">
    <source>
        <dbReference type="Proteomes" id="UP000295506"/>
    </source>
</evidence>
<dbReference type="InterPro" id="IPR001763">
    <property type="entry name" value="Rhodanese-like_dom"/>
</dbReference>
<evidence type="ECO:0000259" key="2">
    <source>
        <dbReference type="PROSITE" id="PS50206"/>
    </source>
</evidence>
<sequence>MISPKDTPDAPGSLTGTDRQLFHLKSLYEASSALAVPARPADLLRAFLPVAMGPLGLTFGFGILLHAGALTIESLGLQPPAADLYRASGLDLVHKFFPEDAAPAHPSRPVILAGEHLSHDPNLPMGTAAVIALSMGAGTHAVLGFGPKVAGVPLDADETRLLDGLASVLGHALNNATAMECVRDLNTSLARRNDDLHRALGESERAREALSRHTLQLRALYETTLEMIDIHEPGGILDAFLLSLMGTLSFTGGWIALYGPGHGRAEAVCRGLAPCVREELVSETGRGAVLARFVALKDRIPHANHACLVDDPEERQALPAQADAAVLFTLDQGWQGAIGLSAPLSGERDDELLDEDARQLLHSLVANFMVTLGNARQLDLIRELNSELAARNVDLQTTLDALTSAKREIDVQTKAKEHLVALVHGEVERVWRASWLDICLILLAGATLGILYNLSSPGGIDLVPKSLLAPPPVMIEAAEARRLARDDKAVIIDARPGDFFLQGHIPDAVNLPEDLFEFVYSMKLSDLDPAVPLLVYGRNISRRYDADVARQLELLGHERVLLIKGGLDAWNGLGPEEAP</sequence>
<dbReference type="Proteomes" id="UP000295506">
    <property type="component" value="Unassembled WGS sequence"/>
</dbReference>
<keyword evidence="1" id="KW-1133">Transmembrane helix</keyword>
<keyword evidence="1" id="KW-0472">Membrane</keyword>
<dbReference type="InterPro" id="IPR036873">
    <property type="entry name" value="Rhodanese-like_dom_sf"/>
</dbReference>
<dbReference type="AlphaFoldDB" id="A0A126QS98"/>
<dbReference type="Gene3D" id="3.40.250.10">
    <property type="entry name" value="Rhodanese-like domain"/>
    <property type="match status" value="1"/>
</dbReference>
<evidence type="ECO:0000313" key="4">
    <source>
        <dbReference type="EMBL" id="TDT90907.1"/>
    </source>
</evidence>